<reference evidence="4" key="1">
    <citation type="submission" date="2016-12" db="EMBL/GenBank/DDBJ databases">
        <title>Draft Genome Sequences od Carboxydothermus pertinax and islandicus, Hydrogenogenic Carboxydotrophic Bacteria.</title>
        <authorList>
            <person name="Fukuyama Y."/>
            <person name="Ohmae K."/>
            <person name="Yoneda Y."/>
            <person name="Yoshida T."/>
            <person name="Sako Y."/>
        </authorList>
    </citation>
    <scope>NUCLEOTIDE SEQUENCE [LARGE SCALE GENOMIC DNA]</scope>
    <source>
        <strain evidence="4">Ug1</strain>
    </source>
</reference>
<evidence type="ECO:0000313" key="4">
    <source>
        <dbReference type="Proteomes" id="UP000187485"/>
    </source>
</evidence>
<dbReference type="STRING" id="870242.cpu_11980"/>
<gene>
    <name evidence="3" type="ORF">cpu_11980</name>
</gene>
<feature type="signal peptide" evidence="2">
    <location>
        <begin position="1"/>
        <end position="23"/>
    </location>
</feature>
<evidence type="ECO:0000256" key="1">
    <source>
        <dbReference type="SAM" id="MobiDB-lite"/>
    </source>
</evidence>
<keyword evidence="4" id="KW-1185">Reference proteome</keyword>
<keyword evidence="2" id="KW-0732">Signal</keyword>
<sequence length="93" mass="9961">MAGKKFLLASLALSFLLALSVWGCETVTSPEKTRIESGVIAKQYRGVLNPKIPQKPKLSEKFKKMIGETDGKNGKGQNSAGQSGGKNEAKPQI</sequence>
<feature type="compositionally biased region" description="Basic and acidic residues" evidence="1">
    <location>
        <begin position="57"/>
        <end position="73"/>
    </location>
</feature>
<accession>A0A1L8CUT9</accession>
<evidence type="ECO:0008006" key="5">
    <source>
        <dbReference type="Google" id="ProtNLM"/>
    </source>
</evidence>
<evidence type="ECO:0000313" key="3">
    <source>
        <dbReference type="EMBL" id="GAV22688.1"/>
    </source>
</evidence>
<dbReference type="EMBL" id="BDJK01000018">
    <property type="protein sequence ID" value="GAV22688.1"/>
    <property type="molecule type" value="Genomic_DNA"/>
</dbReference>
<dbReference type="Proteomes" id="UP000187485">
    <property type="component" value="Unassembled WGS sequence"/>
</dbReference>
<name>A0A1L8CUT9_9THEO</name>
<dbReference type="RefSeq" id="WP_075859165.1">
    <property type="nucleotide sequence ID" value="NZ_BDJK01000018.1"/>
</dbReference>
<proteinExistence type="predicted"/>
<dbReference type="AlphaFoldDB" id="A0A1L8CUT9"/>
<evidence type="ECO:0000256" key="2">
    <source>
        <dbReference type="SAM" id="SignalP"/>
    </source>
</evidence>
<organism evidence="3 4">
    <name type="scientific">Carboxydothermus pertinax</name>
    <dbReference type="NCBI Taxonomy" id="870242"/>
    <lineage>
        <taxon>Bacteria</taxon>
        <taxon>Bacillati</taxon>
        <taxon>Bacillota</taxon>
        <taxon>Clostridia</taxon>
        <taxon>Thermoanaerobacterales</taxon>
        <taxon>Thermoanaerobacteraceae</taxon>
        <taxon>Carboxydothermus</taxon>
    </lineage>
</organism>
<feature type="region of interest" description="Disordered" evidence="1">
    <location>
        <begin position="51"/>
        <end position="93"/>
    </location>
</feature>
<protein>
    <recommendedName>
        <fullName evidence="5">Lipoprotein</fullName>
    </recommendedName>
</protein>
<feature type="chain" id="PRO_5012611738" description="Lipoprotein" evidence="2">
    <location>
        <begin position="24"/>
        <end position="93"/>
    </location>
</feature>
<comment type="caution">
    <text evidence="3">The sequence shown here is derived from an EMBL/GenBank/DDBJ whole genome shotgun (WGS) entry which is preliminary data.</text>
</comment>